<dbReference type="Proteomes" id="UP000694941">
    <property type="component" value="Unplaced"/>
</dbReference>
<feature type="compositionally biased region" description="Low complexity" evidence="1">
    <location>
        <begin position="277"/>
        <end position="290"/>
    </location>
</feature>
<feature type="chain" id="PRO_5045021984" evidence="2">
    <location>
        <begin position="18"/>
        <end position="372"/>
    </location>
</feature>
<evidence type="ECO:0000313" key="5">
    <source>
        <dbReference type="RefSeq" id="XP_013774900.1"/>
    </source>
</evidence>
<feature type="region of interest" description="Disordered" evidence="1">
    <location>
        <begin position="21"/>
        <end position="125"/>
    </location>
</feature>
<evidence type="ECO:0000256" key="1">
    <source>
        <dbReference type="SAM" id="MobiDB-lite"/>
    </source>
</evidence>
<dbReference type="Pfam" id="PF01607">
    <property type="entry name" value="CBM_14"/>
    <property type="match status" value="1"/>
</dbReference>
<dbReference type="InterPro" id="IPR052976">
    <property type="entry name" value="Scoloptoxin-like"/>
</dbReference>
<feature type="compositionally biased region" description="Low complexity" evidence="1">
    <location>
        <begin position="346"/>
        <end position="364"/>
    </location>
</feature>
<name>A0ABM1B4X3_LIMPO</name>
<feature type="region of interest" description="Disordered" evidence="1">
    <location>
        <begin position="250"/>
        <end position="372"/>
    </location>
</feature>
<dbReference type="RefSeq" id="XP_013774900.1">
    <property type="nucleotide sequence ID" value="XM_013919446.2"/>
</dbReference>
<feature type="domain" description="Chitin-binding type-2" evidence="3">
    <location>
        <begin position="132"/>
        <end position="189"/>
    </location>
</feature>
<dbReference type="RefSeq" id="XP_022242036.1">
    <property type="nucleotide sequence ID" value="XM_022386328.1"/>
</dbReference>
<dbReference type="Gene3D" id="2.170.140.10">
    <property type="entry name" value="Chitin binding domain"/>
    <property type="match status" value="1"/>
</dbReference>
<evidence type="ECO:0000313" key="7">
    <source>
        <dbReference type="RefSeq" id="XP_022242037.1"/>
    </source>
</evidence>
<dbReference type="GeneID" id="106459787"/>
<dbReference type="InterPro" id="IPR036508">
    <property type="entry name" value="Chitin-bd_dom_sf"/>
</dbReference>
<feature type="signal peptide" evidence="2">
    <location>
        <begin position="1"/>
        <end position="17"/>
    </location>
</feature>
<dbReference type="PANTHER" id="PTHR22933">
    <property type="entry name" value="FI18007P1-RELATED"/>
    <property type="match status" value="1"/>
</dbReference>
<gene>
    <name evidence="5 6 7" type="primary">LOC106459787</name>
</gene>
<feature type="compositionally biased region" description="Pro residues" evidence="1">
    <location>
        <begin position="53"/>
        <end position="66"/>
    </location>
</feature>
<reference evidence="5 6" key="1">
    <citation type="submission" date="2025-05" db="UniProtKB">
        <authorList>
            <consortium name="RefSeq"/>
        </authorList>
    </citation>
    <scope>IDENTIFICATION</scope>
    <source>
        <tissue evidence="5 6">Muscle</tissue>
    </source>
</reference>
<keyword evidence="2" id="KW-0732">Signal</keyword>
<organism evidence="4 5">
    <name type="scientific">Limulus polyphemus</name>
    <name type="common">Atlantic horseshoe crab</name>
    <dbReference type="NCBI Taxonomy" id="6850"/>
    <lineage>
        <taxon>Eukaryota</taxon>
        <taxon>Metazoa</taxon>
        <taxon>Ecdysozoa</taxon>
        <taxon>Arthropoda</taxon>
        <taxon>Chelicerata</taxon>
        <taxon>Merostomata</taxon>
        <taxon>Xiphosura</taxon>
        <taxon>Limulidae</taxon>
        <taxon>Limulus</taxon>
    </lineage>
</organism>
<keyword evidence="4" id="KW-1185">Reference proteome</keyword>
<dbReference type="PANTHER" id="PTHR22933:SF31">
    <property type="entry name" value="FI18007P1"/>
    <property type="match status" value="1"/>
</dbReference>
<evidence type="ECO:0000313" key="6">
    <source>
        <dbReference type="RefSeq" id="XP_022242036.1"/>
    </source>
</evidence>
<evidence type="ECO:0000256" key="2">
    <source>
        <dbReference type="SAM" id="SignalP"/>
    </source>
</evidence>
<feature type="compositionally biased region" description="Polar residues" evidence="1">
    <location>
        <begin position="331"/>
        <end position="345"/>
    </location>
</feature>
<protein>
    <submittedName>
        <fullName evidence="5 6">Early nodulin-75-like</fullName>
    </submittedName>
</protein>
<dbReference type="InterPro" id="IPR002557">
    <property type="entry name" value="Chitin-bd_dom"/>
</dbReference>
<dbReference type="RefSeq" id="XP_022242037.1">
    <property type="nucleotide sequence ID" value="XM_022386329.1"/>
</dbReference>
<dbReference type="PROSITE" id="PS50940">
    <property type="entry name" value="CHIT_BIND_II"/>
    <property type="match status" value="1"/>
</dbReference>
<dbReference type="SUPFAM" id="SSF57625">
    <property type="entry name" value="Invertebrate chitin-binding proteins"/>
    <property type="match status" value="1"/>
</dbReference>
<evidence type="ECO:0000259" key="3">
    <source>
        <dbReference type="PROSITE" id="PS50940"/>
    </source>
</evidence>
<evidence type="ECO:0000313" key="4">
    <source>
        <dbReference type="Proteomes" id="UP000694941"/>
    </source>
</evidence>
<dbReference type="SMART" id="SM00494">
    <property type="entry name" value="ChtBD2"/>
    <property type="match status" value="1"/>
</dbReference>
<accession>A0ABM1B4X3</accession>
<sequence length="372" mass="40986">MKLSVCIITLIGAFVAAEERVKRQSRYPTQDAVRYPPPQGTVRHPPSQAVVRHPPPQDAVNYPPPQAGGHQNKPIQQYRPPPSGGAPVDSRPSSRGRPKVRKPSQQSLRGRVPQEEEPTTPDPLSVLLGNSKFGCSDKHDGYYADDSVNCKVFHYCVGGSKHSWLCPKGTVFHQVHLNCVPSSQDICSQSEKYHLVNDYLYKPLEEKGPNNTLRYHQRYYPEKFLYGGRAPPHPAPQQVHSAPEAQGYADYDYSSAPASTQYEQERPPAQSPPPRGPASYDPPRQSSPARRAPPRTAPSPQKPYNVGSYKPSSSSGQYGNFPEPPADFQRVPNTRRASSSDSGATYQQGNSYGSPSGSGNSQQYAGVKYDNY</sequence>
<proteinExistence type="predicted"/>